<evidence type="ECO:0000256" key="1">
    <source>
        <dbReference type="SAM" id="Phobius"/>
    </source>
</evidence>
<keyword evidence="1" id="KW-0472">Membrane</keyword>
<organism evidence="2 3">
    <name type="scientific">Mixta intestinalis</name>
    <dbReference type="NCBI Taxonomy" id="1615494"/>
    <lineage>
        <taxon>Bacteria</taxon>
        <taxon>Pseudomonadati</taxon>
        <taxon>Pseudomonadota</taxon>
        <taxon>Gammaproteobacteria</taxon>
        <taxon>Enterobacterales</taxon>
        <taxon>Erwiniaceae</taxon>
        <taxon>Mixta</taxon>
    </lineage>
</organism>
<name>A0A6P1Q5K9_9GAMM</name>
<protein>
    <submittedName>
        <fullName evidence="2">Uncharacterized protein</fullName>
    </submittedName>
</protein>
<dbReference type="KEGG" id="mint:C7M51_03686"/>
<dbReference type="EMBL" id="CP028271">
    <property type="protein sequence ID" value="QHM73339.1"/>
    <property type="molecule type" value="Genomic_DNA"/>
</dbReference>
<reference evidence="2 3" key="1">
    <citation type="submission" date="2018-03" db="EMBL/GenBank/DDBJ databases">
        <title>Pantoea intestinalis SRCM103226 isolated form the mealworm.</title>
        <authorList>
            <person name="Jeong D.-Y."/>
            <person name="Kim J.W."/>
        </authorList>
    </citation>
    <scope>NUCLEOTIDE SEQUENCE [LARGE SCALE GENOMIC DNA]</scope>
    <source>
        <strain evidence="2 3">SRCM103226</strain>
    </source>
</reference>
<evidence type="ECO:0000313" key="3">
    <source>
        <dbReference type="Proteomes" id="UP000464053"/>
    </source>
</evidence>
<accession>A0A6P1Q5K9</accession>
<sequence length="119" mass="14357">MFDRTYDGEDDVYLTYGAFGSFILDLINIYMSDVKSSQNYFYSNLKQIYKNRDYVEREIYKIFSFIDEIFLGDDKSMRDVLNTCIFEALMGNDYSYNLSRKYFSKETYNHYLEVTKRVI</sequence>
<feature type="transmembrane region" description="Helical" evidence="1">
    <location>
        <begin position="12"/>
        <end position="31"/>
    </location>
</feature>
<keyword evidence="1" id="KW-0812">Transmembrane</keyword>
<dbReference type="AlphaFoldDB" id="A0A6P1Q5K9"/>
<keyword evidence="3" id="KW-1185">Reference proteome</keyword>
<keyword evidence="1" id="KW-1133">Transmembrane helix</keyword>
<evidence type="ECO:0000313" key="2">
    <source>
        <dbReference type="EMBL" id="QHM73339.1"/>
    </source>
</evidence>
<proteinExistence type="predicted"/>
<dbReference type="Proteomes" id="UP000464053">
    <property type="component" value="Chromosome"/>
</dbReference>
<gene>
    <name evidence="2" type="ORF">C7M51_03686</name>
</gene>